<name>A0A9N8EWS5_9STRA</name>
<gene>
    <name evidence="1" type="ORF">SEMRO_1924_G305710.1</name>
</gene>
<protein>
    <submittedName>
        <fullName evidence="1">Uncharacterized protein</fullName>
    </submittedName>
</protein>
<organism evidence="1 2">
    <name type="scientific">Seminavis robusta</name>
    <dbReference type="NCBI Taxonomy" id="568900"/>
    <lineage>
        <taxon>Eukaryota</taxon>
        <taxon>Sar</taxon>
        <taxon>Stramenopiles</taxon>
        <taxon>Ochrophyta</taxon>
        <taxon>Bacillariophyta</taxon>
        <taxon>Bacillariophyceae</taxon>
        <taxon>Bacillariophycidae</taxon>
        <taxon>Naviculales</taxon>
        <taxon>Naviculaceae</taxon>
        <taxon>Seminavis</taxon>
    </lineage>
</organism>
<dbReference type="EMBL" id="CAICTM010001922">
    <property type="protein sequence ID" value="CAB9526996.1"/>
    <property type="molecule type" value="Genomic_DNA"/>
</dbReference>
<keyword evidence="2" id="KW-1185">Reference proteome</keyword>
<accession>A0A9N8EWS5</accession>
<comment type="caution">
    <text evidence="1">The sequence shown here is derived from an EMBL/GenBank/DDBJ whole genome shotgun (WGS) entry which is preliminary data.</text>
</comment>
<dbReference type="AlphaFoldDB" id="A0A9N8EWS5"/>
<evidence type="ECO:0000313" key="2">
    <source>
        <dbReference type="Proteomes" id="UP001153069"/>
    </source>
</evidence>
<dbReference type="Proteomes" id="UP001153069">
    <property type="component" value="Unassembled WGS sequence"/>
</dbReference>
<reference evidence="1" key="1">
    <citation type="submission" date="2020-06" db="EMBL/GenBank/DDBJ databases">
        <authorList>
            <consortium name="Plant Systems Biology data submission"/>
        </authorList>
    </citation>
    <scope>NUCLEOTIDE SEQUENCE</scope>
    <source>
        <strain evidence="1">D6</strain>
    </source>
</reference>
<evidence type="ECO:0000313" key="1">
    <source>
        <dbReference type="EMBL" id="CAB9526996.1"/>
    </source>
</evidence>
<sequence>MTAATSKKSVSFADDSKNTLHIYDALATDILWQWPAFFEKSRLAARSDGKRFKQDGFATLLEDSFCNSSNDIQKRLNEYAKLCEGGRGVERFVCRSMYQTRKAERAKAIKAILIGQEQARQKGLSPEVAAEELRDVSLIFCLNAKVFARRIGKADESACYSKKKASSSSSVCTATSTKRELRANIAPARVA</sequence>
<proteinExistence type="predicted"/>